<evidence type="ECO:0000256" key="4">
    <source>
        <dbReference type="ARBA" id="ARBA00013040"/>
    </source>
</evidence>
<name>A0A1Y1VXF0_9FUNG</name>
<dbReference type="Gene3D" id="3.40.50.1240">
    <property type="entry name" value="Phosphoglycerate mutase-like"/>
    <property type="match status" value="1"/>
</dbReference>
<sequence length="416" mass="46252">MSKLYGILTLCLIAAVYTVHRSSDERQYRGKLHLSTKTSYPHHASEQLTLPSDVTLVKVQYVSRHGTRYPMLNDMARIRKLLGKIQVPAHWMPPDLIDDQNAGKLASTGHTDMHRLGQRALKRYRDLLNTTATTAIGFQSSESARSIDSAMAFMSALDLSSHLNVIPRANDTTLAMKYNCPLWSHYKQKMSADISSQVAIFDSLHAARIQSRLEQKLGALLPMGDIATLYLLCGYDLALYGNHGKWCSLIDEPMSFWLELRNDIKYSRVYGPDGADINRHIACSLVSEILDELEHGSALAIFKFGHAETVMFLSTLMHLDSALGSSDMAVTGAMSLSQARARGFQTSLLVPFSANIIFELYQDLSHRLLVRMLVNEQPIRLQQCGGSYLCPLSTLHTAFGNDVGCELAKVCSVLNL</sequence>
<evidence type="ECO:0000256" key="12">
    <source>
        <dbReference type="ARBA" id="ARBA00043668"/>
    </source>
</evidence>
<dbReference type="GO" id="GO:0003993">
    <property type="term" value="F:acid phosphatase activity"/>
    <property type="evidence" value="ECO:0007669"/>
    <property type="project" value="TreeGrafter"/>
</dbReference>
<dbReference type="STRING" id="61395.A0A1Y1VXF0"/>
<keyword evidence="19" id="KW-1185">Reference proteome</keyword>
<dbReference type="GeneID" id="63808722"/>
<keyword evidence="9" id="KW-0472">Membrane</keyword>
<comment type="subcellular location">
    <subcellularLocation>
        <location evidence="1">Cell membrane</location>
    </subcellularLocation>
</comment>
<dbReference type="GO" id="GO:0005886">
    <property type="term" value="C:plasma membrane"/>
    <property type="evidence" value="ECO:0007669"/>
    <property type="project" value="UniProtKB-SubCell"/>
</dbReference>
<evidence type="ECO:0000256" key="6">
    <source>
        <dbReference type="ARBA" id="ARBA00022475"/>
    </source>
</evidence>
<dbReference type="Pfam" id="PF00328">
    <property type="entry name" value="His_Phos_2"/>
    <property type="match status" value="1"/>
</dbReference>
<dbReference type="AlphaFoldDB" id="A0A1Y1VXF0"/>
<evidence type="ECO:0000256" key="8">
    <source>
        <dbReference type="ARBA" id="ARBA00022801"/>
    </source>
</evidence>
<dbReference type="Proteomes" id="UP000193922">
    <property type="component" value="Unassembled WGS sequence"/>
</dbReference>
<comment type="caution">
    <text evidence="18">The sequence shown here is derived from an EMBL/GenBank/DDBJ whole genome shotgun (WGS) entry which is preliminary data.</text>
</comment>
<protein>
    <recommendedName>
        <fullName evidence="5">Multiple inositol polyphosphate phosphatase 1</fullName>
        <ecNumber evidence="4">3.1.3.62</ecNumber>
        <ecNumber evidence="3">3.1.3.80</ecNumber>
    </recommendedName>
    <alternativeName>
        <fullName evidence="11">2,3-bisphosphoglycerate 3-phosphatase</fullName>
    </alternativeName>
</protein>
<evidence type="ECO:0000256" key="1">
    <source>
        <dbReference type="ARBA" id="ARBA00004236"/>
    </source>
</evidence>
<dbReference type="InterPro" id="IPR016274">
    <property type="entry name" value="Histidine_acid_Pase_euk"/>
</dbReference>
<evidence type="ECO:0000313" key="19">
    <source>
        <dbReference type="Proteomes" id="UP000193922"/>
    </source>
</evidence>
<dbReference type="PANTHER" id="PTHR20963:SF8">
    <property type="entry name" value="MULTIPLE INOSITOL POLYPHOSPHATE PHOSPHATASE 1"/>
    <property type="match status" value="1"/>
</dbReference>
<keyword evidence="8" id="KW-0378">Hydrolase</keyword>
<dbReference type="RefSeq" id="XP_040740028.1">
    <property type="nucleotide sequence ID" value="XM_040892074.1"/>
</dbReference>
<evidence type="ECO:0000256" key="11">
    <source>
        <dbReference type="ARBA" id="ARBA00031642"/>
    </source>
</evidence>
<gene>
    <name evidence="18" type="ORF">DL89DRAFT_78385</name>
</gene>
<comment type="catalytic activity">
    <reaction evidence="13">
        <text>1D-myo-inositol 1,2,4,5,6-pentakisphosphate + H2O = 1D-myo-inositol 1,2,5,6-tetrakisphosphate + phosphate</text>
        <dbReference type="Rhea" id="RHEA:77115"/>
        <dbReference type="ChEBI" id="CHEBI:15377"/>
        <dbReference type="ChEBI" id="CHEBI:43474"/>
        <dbReference type="ChEBI" id="CHEBI:57798"/>
        <dbReference type="ChEBI" id="CHEBI:195535"/>
        <dbReference type="EC" id="3.1.3.62"/>
    </reaction>
    <physiologicalReaction direction="left-to-right" evidence="13">
        <dbReference type="Rhea" id="RHEA:77116"/>
    </physiologicalReaction>
</comment>
<comment type="catalytic activity">
    <reaction evidence="14">
        <text>1D-myo-inositol hexakisphosphate + H2O = 1D-myo-inositol 1,2,4,5,6-pentakisphosphate + phosphate</text>
        <dbReference type="Rhea" id="RHEA:16989"/>
        <dbReference type="ChEBI" id="CHEBI:15377"/>
        <dbReference type="ChEBI" id="CHEBI:43474"/>
        <dbReference type="ChEBI" id="CHEBI:57798"/>
        <dbReference type="ChEBI" id="CHEBI:58130"/>
        <dbReference type="EC" id="3.1.3.62"/>
    </reaction>
    <physiologicalReaction direction="left-to-right" evidence="14">
        <dbReference type="Rhea" id="RHEA:16990"/>
    </physiologicalReaction>
</comment>
<feature type="chain" id="PRO_5013163868" description="Multiple inositol polyphosphate phosphatase 1" evidence="17">
    <location>
        <begin position="19"/>
        <end position="416"/>
    </location>
</feature>
<keyword evidence="16" id="KW-1015">Disulfide bond</keyword>
<dbReference type="InterPro" id="IPR033379">
    <property type="entry name" value="Acid_Pase_AS"/>
</dbReference>
<accession>A0A1Y1VXF0</accession>
<evidence type="ECO:0000256" key="3">
    <source>
        <dbReference type="ARBA" id="ARBA00012976"/>
    </source>
</evidence>
<evidence type="ECO:0000256" key="10">
    <source>
        <dbReference type="ARBA" id="ARBA00023180"/>
    </source>
</evidence>
<comment type="catalytic activity">
    <reaction evidence="12">
        <text>1D-myo-inositol 1,2,5,6-tetrakisphosphate + H2O = 1D-myo-inositol 1,2,6-trisphosphate + phosphate</text>
        <dbReference type="Rhea" id="RHEA:77119"/>
        <dbReference type="ChEBI" id="CHEBI:15377"/>
        <dbReference type="ChEBI" id="CHEBI:43474"/>
        <dbReference type="ChEBI" id="CHEBI:195535"/>
        <dbReference type="ChEBI" id="CHEBI:195537"/>
        <dbReference type="EC" id="3.1.3.62"/>
    </reaction>
    <physiologicalReaction direction="left-to-right" evidence="12">
        <dbReference type="Rhea" id="RHEA:77120"/>
    </physiologicalReaction>
</comment>
<feature type="disulfide bond" evidence="16">
    <location>
        <begin position="233"/>
        <end position="247"/>
    </location>
</feature>
<comment type="similarity">
    <text evidence="2">Belongs to the histidine acid phosphatase family. MINPP1 subfamily.</text>
</comment>
<keyword evidence="6" id="KW-1003">Cell membrane</keyword>
<evidence type="ECO:0000256" key="13">
    <source>
        <dbReference type="ARBA" id="ARBA00043671"/>
    </source>
</evidence>
<dbReference type="OrthoDB" id="6509975at2759"/>
<dbReference type="InterPro" id="IPR000560">
    <property type="entry name" value="His_Pase_clade-2"/>
</dbReference>
<evidence type="ECO:0000256" key="14">
    <source>
        <dbReference type="ARBA" id="ARBA00043691"/>
    </source>
</evidence>
<evidence type="ECO:0000256" key="15">
    <source>
        <dbReference type="ARBA" id="ARBA00043832"/>
    </source>
</evidence>
<evidence type="ECO:0000256" key="16">
    <source>
        <dbReference type="PIRSR" id="PIRSR000894-2"/>
    </source>
</evidence>
<evidence type="ECO:0000256" key="17">
    <source>
        <dbReference type="SAM" id="SignalP"/>
    </source>
</evidence>
<dbReference type="PANTHER" id="PTHR20963">
    <property type="entry name" value="MULTIPLE INOSITOL POLYPHOSPHATE PHOSPHATASE-RELATED"/>
    <property type="match status" value="1"/>
</dbReference>
<dbReference type="PROSITE" id="PS00616">
    <property type="entry name" value="HIS_ACID_PHOSPHAT_1"/>
    <property type="match status" value="1"/>
</dbReference>
<dbReference type="PIRSF" id="PIRSF000894">
    <property type="entry name" value="Acid_phosphatase"/>
    <property type="match status" value="1"/>
</dbReference>
<dbReference type="CDD" id="cd07061">
    <property type="entry name" value="HP_HAP_like"/>
    <property type="match status" value="1"/>
</dbReference>
<feature type="signal peptide" evidence="17">
    <location>
        <begin position="1"/>
        <end position="18"/>
    </location>
</feature>
<evidence type="ECO:0000313" key="18">
    <source>
        <dbReference type="EMBL" id="ORX65957.1"/>
    </source>
</evidence>
<keyword evidence="10" id="KW-0325">Glycoprotein</keyword>
<organism evidence="18 19">
    <name type="scientific">Linderina pennispora</name>
    <dbReference type="NCBI Taxonomy" id="61395"/>
    <lineage>
        <taxon>Eukaryota</taxon>
        <taxon>Fungi</taxon>
        <taxon>Fungi incertae sedis</taxon>
        <taxon>Zoopagomycota</taxon>
        <taxon>Kickxellomycotina</taxon>
        <taxon>Kickxellomycetes</taxon>
        <taxon>Kickxellales</taxon>
        <taxon>Kickxellaceae</taxon>
        <taxon>Linderina</taxon>
    </lineage>
</organism>
<evidence type="ECO:0000256" key="2">
    <source>
        <dbReference type="ARBA" id="ARBA00008422"/>
    </source>
</evidence>
<feature type="disulfide bond" evidence="16">
    <location>
        <begin position="384"/>
        <end position="390"/>
    </location>
</feature>
<dbReference type="SUPFAM" id="SSF53254">
    <property type="entry name" value="Phosphoglycerate mutase-like"/>
    <property type="match status" value="1"/>
</dbReference>
<evidence type="ECO:0000256" key="9">
    <source>
        <dbReference type="ARBA" id="ARBA00023136"/>
    </source>
</evidence>
<dbReference type="EC" id="3.1.3.62" evidence="4"/>
<keyword evidence="7 17" id="KW-0732">Signal</keyword>
<dbReference type="GO" id="GO:0034417">
    <property type="term" value="F:bisphosphoglycerate 3-phosphatase activity"/>
    <property type="evidence" value="ECO:0007669"/>
    <property type="project" value="UniProtKB-EC"/>
</dbReference>
<dbReference type="InterPro" id="IPR029033">
    <property type="entry name" value="His_PPase_superfam"/>
</dbReference>
<proteinExistence type="inferred from homology"/>
<reference evidence="18 19" key="1">
    <citation type="submission" date="2016-07" db="EMBL/GenBank/DDBJ databases">
        <title>Pervasive Adenine N6-methylation of Active Genes in Fungi.</title>
        <authorList>
            <consortium name="DOE Joint Genome Institute"/>
            <person name="Mondo S.J."/>
            <person name="Dannebaum R.O."/>
            <person name="Kuo R.C."/>
            <person name="Labutti K."/>
            <person name="Haridas S."/>
            <person name="Kuo A."/>
            <person name="Salamov A."/>
            <person name="Ahrendt S.R."/>
            <person name="Lipzen A."/>
            <person name="Sullivan W."/>
            <person name="Andreopoulos W.B."/>
            <person name="Clum A."/>
            <person name="Lindquist E."/>
            <person name="Daum C."/>
            <person name="Ramamoorthy G.K."/>
            <person name="Gryganskyi A."/>
            <person name="Culley D."/>
            <person name="Magnuson J.K."/>
            <person name="James T.Y."/>
            <person name="O'Malley M.A."/>
            <person name="Stajich J.E."/>
            <person name="Spatafora J.W."/>
            <person name="Visel A."/>
            <person name="Grigoriev I.V."/>
        </authorList>
    </citation>
    <scope>NUCLEOTIDE SEQUENCE [LARGE SCALE GENOMIC DNA]</scope>
    <source>
        <strain evidence="18 19">ATCC 12442</strain>
    </source>
</reference>
<dbReference type="EC" id="3.1.3.80" evidence="3"/>
<dbReference type="GO" id="GO:0052745">
    <property type="term" value="F:inositol phosphate phosphatase activity"/>
    <property type="evidence" value="ECO:0007669"/>
    <property type="project" value="TreeGrafter"/>
</dbReference>
<evidence type="ECO:0000256" key="5">
    <source>
        <dbReference type="ARBA" id="ARBA00018097"/>
    </source>
</evidence>
<comment type="catalytic activity">
    <reaction evidence="15">
        <text>(2R)-2,3-bisphosphoglycerate + H2O = (2R)-2-phosphoglycerate + phosphate</text>
        <dbReference type="Rhea" id="RHEA:27381"/>
        <dbReference type="ChEBI" id="CHEBI:15377"/>
        <dbReference type="ChEBI" id="CHEBI:43474"/>
        <dbReference type="ChEBI" id="CHEBI:58248"/>
        <dbReference type="ChEBI" id="CHEBI:58289"/>
        <dbReference type="EC" id="3.1.3.80"/>
    </reaction>
    <physiologicalReaction direction="left-to-right" evidence="15">
        <dbReference type="Rhea" id="RHEA:27382"/>
    </physiologicalReaction>
</comment>
<evidence type="ECO:0000256" key="7">
    <source>
        <dbReference type="ARBA" id="ARBA00022729"/>
    </source>
</evidence>
<dbReference type="EMBL" id="MCFD01000019">
    <property type="protein sequence ID" value="ORX65957.1"/>
    <property type="molecule type" value="Genomic_DNA"/>
</dbReference>